<reference evidence="1" key="1">
    <citation type="journal article" date="2023" name="Nat. Commun.">
        <title>Diploid and tetraploid genomes of Acorus and the evolution of monocots.</title>
        <authorList>
            <person name="Ma L."/>
            <person name="Liu K.W."/>
            <person name="Li Z."/>
            <person name="Hsiao Y.Y."/>
            <person name="Qi Y."/>
            <person name="Fu T."/>
            <person name="Tang G.D."/>
            <person name="Zhang D."/>
            <person name="Sun W.H."/>
            <person name="Liu D.K."/>
            <person name="Li Y."/>
            <person name="Chen G.Z."/>
            <person name="Liu X.D."/>
            <person name="Liao X.Y."/>
            <person name="Jiang Y.T."/>
            <person name="Yu X."/>
            <person name="Hao Y."/>
            <person name="Huang J."/>
            <person name="Zhao X.W."/>
            <person name="Ke S."/>
            <person name="Chen Y.Y."/>
            <person name="Wu W.L."/>
            <person name="Hsu J.L."/>
            <person name="Lin Y.F."/>
            <person name="Huang M.D."/>
            <person name="Li C.Y."/>
            <person name="Huang L."/>
            <person name="Wang Z.W."/>
            <person name="Zhao X."/>
            <person name="Zhong W.Y."/>
            <person name="Peng D.H."/>
            <person name="Ahmad S."/>
            <person name="Lan S."/>
            <person name="Zhang J.S."/>
            <person name="Tsai W.C."/>
            <person name="Van de Peer Y."/>
            <person name="Liu Z.J."/>
        </authorList>
    </citation>
    <scope>NUCLEOTIDE SEQUENCE</scope>
    <source>
        <strain evidence="1">SCP</strain>
    </source>
</reference>
<name>A0AAV9B1A3_ACOGR</name>
<dbReference type="EMBL" id="JAUJYN010000005">
    <property type="protein sequence ID" value="KAK1270004.1"/>
    <property type="molecule type" value="Genomic_DNA"/>
</dbReference>
<dbReference type="AlphaFoldDB" id="A0AAV9B1A3"/>
<comment type="caution">
    <text evidence="1">The sequence shown here is derived from an EMBL/GenBank/DDBJ whole genome shotgun (WGS) entry which is preliminary data.</text>
</comment>
<gene>
    <name evidence="1" type="ORF">QJS04_geneDACA006179</name>
</gene>
<accession>A0AAV9B1A3</accession>
<dbReference type="InterPro" id="IPR032914">
    <property type="entry name" value="Vam6/VPS39/TRAP1"/>
</dbReference>
<evidence type="ECO:0000313" key="1">
    <source>
        <dbReference type="EMBL" id="KAK1270004.1"/>
    </source>
</evidence>
<protein>
    <submittedName>
        <fullName evidence="1">Uncharacterized protein</fullName>
    </submittedName>
</protein>
<dbReference type="GO" id="GO:0006914">
    <property type="term" value="P:autophagy"/>
    <property type="evidence" value="ECO:0007669"/>
    <property type="project" value="TreeGrafter"/>
</dbReference>
<evidence type="ECO:0000313" key="2">
    <source>
        <dbReference type="Proteomes" id="UP001179952"/>
    </source>
</evidence>
<dbReference type="GO" id="GO:0016020">
    <property type="term" value="C:membrane"/>
    <property type="evidence" value="ECO:0007669"/>
    <property type="project" value="TreeGrafter"/>
</dbReference>
<organism evidence="1 2">
    <name type="scientific">Acorus gramineus</name>
    <name type="common">Dwarf sweet flag</name>
    <dbReference type="NCBI Taxonomy" id="55184"/>
    <lineage>
        <taxon>Eukaryota</taxon>
        <taxon>Viridiplantae</taxon>
        <taxon>Streptophyta</taxon>
        <taxon>Embryophyta</taxon>
        <taxon>Tracheophyta</taxon>
        <taxon>Spermatophyta</taxon>
        <taxon>Magnoliopsida</taxon>
        <taxon>Liliopsida</taxon>
        <taxon>Acoraceae</taxon>
        <taxon>Acorus</taxon>
    </lineage>
</organism>
<dbReference type="PANTHER" id="PTHR12894:SF27">
    <property type="entry name" value="TRANSFORMING GROWTH FACTOR-BETA RECEPTOR-ASSOCIATED PROTEIN 1"/>
    <property type="match status" value="1"/>
</dbReference>
<proteinExistence type="predicted"/>
<reference evidence="1" key="2">
    <citation type="submission" date="2023-06" db="EMBL/GenBank/DDBJ databases">
        <authorList>
            <person name="Ma L."/>
            <person name="Liu K.-W."/>
            <person name="Li Z."/>
            <person name="Hsiao Y.-Y."/>
            <person name="Qi Y."/>
            <person name="Fu T."/>
            <person name="Tang G."/>
            <person name="Zhang D."/>
            <person name="Sun W.-H."/>
            <person name="Liu D.-K."/>
            <person name="Li Y."/>
            <person name="Chen G.-Z."/>
            <person name="Liu X.-D."/>
            <person name="Liao X.-Y."/>
            <person name="Jiang Y.-T."/>
            <person name="Yu X."/>
            <person name="Hao Y."/>
            <person name="Huang J."/>
            <person name="Zhao X.-W."/>
            <person name="Ke S."/>
            <person name="Chen Y.-Y."/>
            <person name="Wu W.-L."/>
            <person name="Hsu J.-L."/>
            <person name="Lin Y.-F."/>
            <person name="Huang M.-D."/>
            <person name="Li C.-Y."/>
            <person name="Huang L."/>
            <person name="Wang Z.-W."/>
            <person name="Zhao X."/>
            <person name="Zhong W.-Y."/>
            <person name="Peng D.-H."/>
            <person name="Ahmad S."/>
            <person name="Lan S."/>
            <person name="Zhang J.-S."/>
            <person name="Tsai W.-C."/>
            <person name="Van De Peer Y."/>
            <person name="Liu Z.-J."/>
        </authorList>
    </citation>
    <scope>NUCLEOTIDE SEQUENCE</scope>
    <source>
        <strain evidence="1">SCP</strain>
        <tissue evidence="1">Leaves</tissue>
    </source>
</reference>
<dbReference type="Proteomes" id="UP001179952">
    <property type="component" value="Unassembled WGS sequence"/>
</dbReference>
<dbReference type="GO" id="GO:0034058">
    <property type="term" value="P:endosomal vesicle fusion"/>
    <property type="evidence" value="ECO:0007669"/>
    <property type="project" value="TreeGrafter"/>
</dbReference>
<keyword evidence="2" id="KW-1185">Reference proteome</keyword>
<dbReference type="GO" id="GO:0005737">
    <property type="term" value="C:cytoplasm"/>
    <property type="evidence" value="ECO:0007669"/>
    <property type="project" value="TreeGrafter"/>
</dbReference>
<dbReference type="PANTHER" id="PTHR12894">
    <property type="entry name" value="CNH DOMAIN CONTAINING"/>
    <property type="match status" value="1"/>
</dbReference>
<sequence>MVHSAFDTAELIRGCPSRIDCVAIYGSKIILGTSDGYLRIYASSTSSDASDDGEVRRGTYVVDREVRGFWKRSPAAMEVCGRRELLLSLSESVAFHRLPNLEAVAAIAKTKGANAYGWDDRRGLLCVARQKRITIFRHDGSGFRGRTLSDFVDRHEPILLLRLLEQVGGDLRS</sequence>